<dbReference type="EMBL" id="CP030118">
    <property type="protein sequence ID" value="QDL09471.1"/>
    <property type="molecule type" value="Genomic_DNA"/>
</dbReference>
<sequence>MNSQPPLPNNELDRLNSLRQYQILDTHPEKVFDDLTFLAAQICHTPIAIISLLDGSRQWFKSKVGLTAPETSRDLAFCAYTILQEKPLIVRNALADSRFATNALVLGDPNIRFYAGAPLITPEGFRLGSLCVIDIMPRDLSLEQVESLRVLSSQVMAQFELRRHAITLSHNIIQQQQAAQQFRQQHDFIEVFYRRGEEKARKEDYKGAILDFNEFLRLNPNGFKAYYNRGLARQKVGDYQGAMIDFDKYLQFNPNDVEARQNRGLLRFELGDYKGAVADYSNAMHPLPNNLIAGDMGFTYSEVEKKEAVVEHTHYLEIHSSDMDMDTDINISQTHTHSILENDSNTFEDSIQYLPFNSDDAEGYVTLSHTQYQPEESTATLLLSSNEAKLYLQRGNARCDLNDYSGAIEDYTQSLKMDPHDPQAYVRRGNARFLLKDYRGAIDDYTQCLWINPNDAKTYISRGNVYCELEDYTAAIKDYTQCLELNSNNAEAYINRANARSRQKDYHSAIEDYTDFLRLNPNDAKAYISRGNARSKLKDYSGAIEDYKRVWSKAIEQLPKLSSEQM</sequence>
<evidence type="ECO:0000313" key="5">
    <source>
        <dbReference type="EMBL" id="QDL09471.1"/>
    </source>
</evidence>
<dbReference type="GO" id="GO:0009279">
    <property type="term" value="C:cell outer membrane"/>
    <property type="evidence" value="ECO:0007669"/>
    <property type="project" value="TreeGrafter"/>
</dbReference>
<dbReference type="Pfam" id="PF01590">
    <property type="entry name" value="GAF"/>
    <property type="match status" value="1"/>
</dbReference>
<organism evidence="5 6">
    <name type="scientific">Brasilonema sennae CENA114</name>
    <dbReference type="NCBI Taxonomy" id="415709"/>
    <lineage>
        <taxon>Bacteria</taxon>
        <taxon>Bacillati</taxon>
        <taxon>Cyanobacteriota</taxon>
        <taxon>Cyanophyceae</taxon>
        <taxon>Nostocales</taxon>
        <taxon>Scytonemataceae</taxon>
        <taxon>Brasilonema</taxon>
        <taxon>Bromeliae group (in: Brasilonema)</taxon>
    </lineage>
</organism>
<dbReference type="Pfam" id="PF13414">
    <property type="entry name" value="TPR_11"/>
    <property type="match status" value="2"/>
</dbReference>
<dbReference type="GO" id="GO:0046813">
    <property type="term" value="P:receptor-mediated virion attachment to host cell"/>
    <property type="evidence" value="ECO:0007669"/>
    <property type="project" value="TreeGrafter"/>
</dbReference>
<dbReference type="Proteomes" id="UP000503129">
    <property type="component" value="Chromosome"/>
</dbReference>
<evidence type="ECO:0000256" key="2">
    <source>
        <dbReference type="ARBA" id="ARBA00022803"/>
    </source>
</evidence>
<dbReference type="SMART" id="SM00028">
    <property type="entry name" value="TPR"/>
    <property type="match status" value="8"/>
</dbReference>
<name>A0A856MIJ8_9CYAN</name>
<dbReference type="RefSeq" id="WP_171976685.1">
    <property type="nucleotide sequence ID" value="NZ_CAWOXK010000001.1"/>
</dbReference>
<accession>A0A856MIJ8</accession>
<protein>
    <submittedName>
        <fullName evidence="5">Guanylate cyclase</fullName>
    </submittedName>
</protein>
<feature type="repeat" description="TPR" evidence="3">
    <location>
        <begin position="189"/>
        <end position="222"/>
    </location>
</feature>
<dbReference type="InterPro" id="IPR019734">
    <property type="entry name" value="TPR_rpt"/>
</dbReference>
<dbReference type="AlphaFoldDB" id="A0A856MIJ8"/>
<feature type="repeat" description="TPR" evidence="3">
    <location>
        <begin position="257"/>
        <end position="290"/>
    </location>
</feature>
<feature type="repeat" description="TPR" evidence="3">
    <location>
        <begin position="490"/>
        <end position="523"/>
    </location>
</feature>
<dbReference type="Gene3D" id="3.30.450.40">
    <property type="match status" value="1"/>
</dbReference>
<dbReference type="Gene3D" id="1.25.40.10">
    <property type="entry name" value="Tetratricopeptide repeat domain"/>
    <property type="match status" value="3"/>
</dbReference>
<feature type="domain" description="GAF" evidence="4">
    <location>
        <begin position="27"/>
        <end position="169"/>
    </location>
</feature>
<dbReference type="KEGG" id="bsen:DP114_17605"/>
<dbReference type="SMART" id="SM00065">
    <property type="entry name" value="GAF"/>
    <property type="match status" value="1"/>
</dbReference>
<evidence type="ECO:0000256" key="1">
    <source>
        <dbReference type="ARBA" id="ARBA00022737"/>
    </source>
</evidence>
<dbReference type="InterPro" id="IPR003018">
    <property type="entry name" value="GAF"/>
</dbReference>
<dbReference type="InterPro" id="IPR050498">
    <property type="entry name" value="Ycf3"/>
</dbReference>
<feature type="repeat" description="TPR" evidence="3">
    <location>
        <begin position="388"/>
        <end position="421"/>
    </location>
</feature>
<keyword evidence="1" id="KW-0677">Repeat</keyword>
<feature type="repeat" description="TPR" evidence="3">
    <location>
        <begin position="456"/>
        <end position="489"/>
    </location>
</feature>
<dbReference type="PANTHER" id="PTHR44858:SF1">
    <property type="entry name" value="UDP-N-ACETYLGLUCOSAMINE--PEPTIDE N-ACETYLGLUCOSAMINYLTRANSFERASE SPINDLY-RELATED"/>
    <property type="match status" value="1"/>
</dbReference>
<keyword evidence="2 3" id="KW-0802">TPR repeat</keyword>
<dbReference type="PANTHER" id="PTHR44858">
    <property type="entry name" value="TETRATRICOPEPTIDE REPEAT PROTEIN 6"/>
    <property type="match status" value="1"/>
</dbReference>
<dbReference type="InterPro" id="IPR011990">
    <property type="entry name" value="TPR-like_helical_dom_sf"/>
</dbReference>
<evidence type="ECO:0000259" key="4">
    <source>
        <dbReference type="SMART" id="SM00065"/>
    </source>
</evidence>
<dbReference type="Pfam" id="PF13432">
    <property type="entry name" value="TPR_16"/>
    <property type="match status" value="1"/>
</dbReference>
<proteinExistence type="predicted"/>
<reference evidence="5 6" key="1">
    <citation type="submission" date="2018-06" db="EMBL/GenBank/DDBJ databases">
        <title>Comparative genomics of Brasilonema spp. strains.</title>
        <authorList>
            <person name="Alvarenga D.O."/>
            <person name="Fiore M.F."/>
            <person name="Varani A.M."/>
        </authorList>
    </citation>
    <scope>NUCLEOTIDE SEQUENCE [LARGE SCALE GENOMIC DNA]</scope>
    <source>
        <strain evidence="5 6">CENA114</strain>
    </source>
</reference>
<feature type="repeat" description="TPR" evidence="3">
    <location>
        <begin position="223"/>
        <end position="256"/>
    </location>
</feature>
<gene>
    <name evidence="5" type="ORF">DP114_17605</name>
</gene>
<evidence type="ECO:0000256" key="3">
    <source>
        <dbReference type="PROSITE-ProRule" id="PRU00339"/>
    </source>
</evidence>
<feature type="repeat" description="TPR" evidence="3">
    <location>
        <begin position="422"/>
        <end position="455"/>
    </location>
</feature>
<dbReference type="PROSITE" id="PS50005">
    <property type="entry name" value="TPR"/>
    <property type="match status" value="7"/>
</dbReference>
<dbReference type="InterPro" id="IPR029016">
    <property type="entry name" value="GAF-like_dom_sf"/>
</dbReference>
<dbReference type="SUPFAM" id="SSF55781">
    <property type="entry name" value="GAF domain-like"/>
    <property type="match status" value="1"/>
</dbReference>
<dbReference type="SUPFAM" id="SSF48452">
    <property type="entry name" value="TPR-like"/>
    <property type="match status" value="2"/>
</dbReference>
<evidence type="ECO:0000313" key="6">
    <source>
        <dbReference type="Proteomes" id="UP000503129"/>
    </source>
</evidence>
<keyword evidence="6" id="KW-1185">Reference proteome</keyword>